<dbReference type="GO" id="GO:0004519">
    <property type="term" value="F:endonuclease activity"/>
    <property type="evidence" value="ECO:0007669"/>
    <property type="project" value="InterPro"/>
</dbReference>
<comment type="caution">
    <text evidence="4">The sequence shown here is derived from an EMBL/GenBank/DDBJ whole genome shotgun (WGS) entry which is preliminary data.</text>
</comment>
<name>A0A066TMK3_9NEIS</name>
<dbReference type="PANTHER" id="PTHR41287">
    <property type="match status" value="1"/>
</dbReference>
<evidence type="ECO:0000259" key="2">
    <source>
        <dbReference type="Pfam" id="PF20441"/>
    </source>
</evidence>
<dbReference type="AlphaFoldDB" id="A0A066TMK3"/>
<dbReference type="Pfam" id="PF20441">
    <property type="entry name" value="TerL_nuclease"/>
    <property type="match status" value="1"/>
</dbReference>
<protein>
    <submittedName>
        <fullName evidence="4">Phage terminase large subunit</fullName>
    </submittedName>
</protein>
<dbReference type="EMBL" id="JFZV01000025">
    <property type="protein sequence ID" value="KDN13776.1"/>
    <property type="molecule type" value="Genomic_DNA"/>
</dbReference>
<dbReference type="PANTHER" id="PTHR41287:SF1">
    <property type="entry name" value="PROTEIN YMFN"/>
    <property type="match status" value="1"/>
</dbReference>
<evidence type="ECO:0000313" key="3">
    <source>
        <dbReference type="EMBL" id="KDN13776.1"/>
    </source>
</evidence>
<evidence type="ECO:0000313" key="4">
    <source>
        <dbReference type="EMBL" id="KDN14121.1"/>
    </source>
</evidence>
<dbReference type="InterPro" id="IPR046462">
    <property type="entry name" value="TerL_nuclease"/>
</dbReference>
<reference evidence="4 5" key="1">
    <citation type="submission" date="2014-03" db="EMBL/GenBank/DDBJ databases">
        <title>The genomes of two eusocial bee gut symbionts.</title>
        <authorList>
            <person name="Kwong W.K."/>
            <person name="Engel P."/>
            <person name="Koch H."/>
            <person name="Moran N.A."/>
        </authorList>
    </citation>
    <scope>NUCLEOTIDE SEQUENCE [LARGE SCALE GENOMIC DNA]</scope>
    <source>
        <strain evidence="4">WkB29</strain>
        <strain evidence="5">wkB29</strain>
    </source>
</reference>
<dbReference type="OrthoDB" id="9760250at2"/>
<dbReference type="EMBL" id="JFZV01000010">
    <property type="protein sequence ID" value="KDN14121.1"/>
    <property type="molecule type" value="Genomic_DNA"/>
</dbReference>
<feature type="domain" description="Terminase large subunit-like ATPase" evidence="1">
    <location>
        <begin position="76"/>
        <end position="235"/>
    </location>
</feature>
<evidence type="ECO:0000259" key="1">
    <source>
        <dbReference type="Pfam" id="PF03354"/>
    </source>
</evidence>
<dbReference type="RefSeq" id="WP_037405984.1">
    <property type="nucleotide sequence ID" value="NZ_JFZV01000010.1"/>
</dbReference>
<evidence type="ECO:0000313" key="5">
    <source>
        <dbReference type="Proteomes" id="UP000027170"/>
    </source>
</evidence>
<accession>A0A066TMK3</accession>
<dbReference type="Gene3D" id="3.40.50.300">
    <property type="entry name" value="P-loop containing nucleotide triphosphate hydrolases"/>
    <property type="match status" value="1"/>
</dbReference>
<dbReference type="InterPro" id="IPR005021">
    <property type="entry name" value="Terminase_largesu-like"/>
</dbReference>
<proteinExistence type="predicted"/>
<dbReference type="Pfam" id="PF03354">
    <property type="entry name" value="TerL_ATPase"/>
    <property type="match status" value="1"/>
</dbReference>
<dbReference type="InterPro" id="IPR027417">
    <property type="entry name" value="P-loop_NTPase"/>
</dbReference>
<sequence length="576" mass="63622">MSALVQATAPEWTTACVDWQQRIVDRQSLIVTPPLFQESADAALRIFQALKLCDVPGEPRIGDPGVSKQWIFDFVAAIFGAYNPDTGVRLINEFFLLISKKNSKSTYSAGIMLTALVLNWRRDAEFYIIAPTKHVANNSFNPARAMIHADPQLRQLFQVQEHNRTITHRGTNAKLQIIAAESDTVSGVKGTGVLIEEVWLFGKRANAVNMFTEVTGGMVSRADGFTIYLSTHSDEAPRGVFADLLSRARAVRDGKITQKYFLPVLYEFPPSMLESKAYMNPANFYITNPNLGASVGVDQLLQLYDKAKTGKPEEERQFWAKHLNVPISIALANDTWLAASFWEKTTIPQMHGLDELLDACEAVTIGVDGGGLDDLLAIAVVGRRKGAPRQWLVWAYAWASPIALERRKSIASTLADFAASGELTIVPNVGADIEEVADMVKYIYDRGLLIEIGLDSAGVGQIIDAILARGVPQDLLKAVTQGWRLKNAIQTVERKLAEGTLQHGDNAMMAWSMSNARTELRSNSLLITKQASGWAKIDPVMAMLDAVHILTENPNAEPRNDKSVYETRGVRYISYE</sequence>
<feature type="domain" description="Terminase large subunit-like endonuclease" evidence="2">
    <location>
        <begin position="279"/>
        <end position="548"/>
    </location>
</feature>
<dbReference type="eggNOG" id="COG4626">
    <property type="taxonomic scope" value="Bacteria"/>
</dbReference>
<gene>
    <name evidence="4" type="ORF">SALWKB29_1782</name>
    <name evidence="3" type="ORF">SALWKB29_2188</name>
</gene>
<dbReference type="Proteomes" id="UP000027170">
    <property type="component" value="Unassembled WGS sequence"/>
</dbReference>
<dbReference type="InterPro" id="IPR046461">
    <property type="entry name" value="TerL_ATPase"/>
</dbReference>
<keyword evidence="5" id="KW-1185">Reference proteome</keyword>
<organism evidence="4 5">
    <name type="scientific">Snodgrassella communis</name>
    <dbReference type="NCBI Taxonomy" id="2946699"/>
    <lineage>
        <taxon>Bacteria</taxon>
        <taxon>Pseudomonadati</taxon>
        <taxon>Pseudomonadota</taxon>
        <taxon>Betaproteobacteria</taxon>
        <taxon>Neisseriales</taxon>
        <taxon>Neisseriaceae</taxon>
        <taxon>Snodgrassella</taxon>
    </lineage>
</organism>